<reference evidence="2 3" key="1">
    <citation type="journal article" date="2019" name="Syst. Appl. Microbiol.">
        <title>New species of pathogenic Pseudomonas isolated from citrus in Tunisia: Proposal of Pseudomonas kairouanensis sp. nov. and Pseudomonas nabeulensis sp. nov.</title>
        <authorList>
            <person name="Oueslati M."/>
            <person name="Mulet M."/>
            <person name="Gomila M."/>
            <person name="Berge O."/>
            <person name="Hajlaoui M.R."/>
            <person name="Lalucat J."/>
            <person name="Sadfi-Zouaoui N."/>
            <person name="Garcia-Valdes E."/>
        </authorList>
    </citation>
    <scope>NUCLEOTIDE SEQUENCE [LARGE SCALE GENOMIC DNA]</scope>
    <source>
        <strain evidence="2 3">E10B</strain>
    </source>
</reference>
<evidence type="ECO:0000256" key="1">
    <source>
        <dbReference type="SAM" id="Phobius"/>
    </source>
</evidence>
<gene>
    <name evidence="2" type="ORF">DYL61_29525</name>
</gene>
<proteinExistence type="predicted"/>
<keyword evidence="1" id="KW-1133">Transmembrane helix</keyword>
<dbReference type="EMBL" id="QUZT01000099">
    <property type="protein sequence ID" value="TFY85475.1"/>
    <property type="molecule type" value="Genomic_DNA"/>
</dbReference>
<dbReference type="Proteomes" id="UP000297734">
    <property type="component" value="Unassembled WGS sequence"/>
</dbReference>
<keyword evidence="3" id="KW-1185">Reference proteome</keyword>
<keyword evidence="1" id="KW-0472">Membrane</keyword>
<organism evidence="2 3">
    <name type="scientific">Pseudomonas nabeulensis</name>
    <dbReference type="NCBI Taxonomy" id="2293833"/>
    <lineage>
        <taxon>Bacteria</taxon>
        <taxon>Pseudomonadati</taxon>
        <taxon>Pseudomonadota</taxon>
        <taxon>Gammaproteobacteria</taxon>
        <taxon>Pseudomonadales</taxon>
        <taxon>Pseudomonadaceae</taxon>
        <taxon>Pseudomonas</taxon>
    </lineage>
</organism>
<protein>
    <submittedName>
        <fullName evidence="2">Uncharacterized protein</fullName>
    </submittedName>
</protein>
<accession>A0A4Z0AFW6</accession>
<evidence type="ECO:0000313" key="2">
    <source>
        <dbReference type="EMBL" id="TFY85475.1"/>
    </source>
</evidence>
<sequence length="159" mass="17515">MLWATRIAKRTLLMPSIPEWTTYLAGTVLVGLIFAGRALYSRSIEKTPKHIANSFVSGCCVGFVCFLNSYDVLAYLLPSATIHYDSTFEVTYPGPSNGRTSRCEAGVRINDPKTGRSIRLCTDKAALERQLKPGMSAVRVTAQSNSLGSYISGYQFIYQ</sequence>
<dbReference type="AlphaFoldDB" id="A0A4Z0AFW6"/>
<evidence type="ECO:0000313" key="3">
    <source>
        <dbReference type="Proteomes" id="UP000297734"/>
    </source>
</evidence>
<feature type="transmembrane region" description="Helical" evidence="1">
    <location>
        <begin position="20"/>
        <end position="40"/>
    </location>
</feature>
<feature type="transmembrane region" description="Helical" evidence="1">
    <location>
        <begin position="52"/>
        <end position="77"/>
    </location>
</feature>
<dbReference type="OrthoDB" id="6884671at2"/>
<keyword evidence="1" id="KW-0812">Transmembrane</keyword>
<name>A0A4Z0AFW6_9PSED</name>
<comment type="caution">
    <text evidence="2">The sequence shown here is derived from an EMBL/GenBank/DDBJ whole genome shotgun (WGS) entry which is preliminary data.</text>
</comment>